<dbReference type="GO" id="GO:0035999">
    <property type="term" value="P:tetrahydrofolate interconversion"/>
    <property type="evidence" value="ECO:0007669"/>
    <property type="project" value="UniProtKB-UniPathway"/>
</dbReference>
<dbReference type="UniPathway" id="UPA00193"/>
<dbReference type="Pfam" id="PF02219">
    <property type="entry name" value="MTHFR"/>
    <property type="match status" value="1"/>
</dbReference>
<dbReference type="RefSeq" id="WP_220204732.1">
    <property type="nucleotide sequence ID" value="NZ_BNJK01000001.1"/>
</dbReference>
<dbReference type="AlphaFoldDB" id="A0A8J3N392"/>
<dbReference type="CDD" id="cd00537">
    <property type="entry name" value="MTHFR"/>
    <property type="match status" value="1"/>
</dbReference>
<keyword evidence="6" id="KW-0274">FAD</keyword>
<dbReference type="Gene3D" id="3.20.20.220">
    <property type="match status" value="1"/>
</dbReference>
<dbReference type="InterPro" id="IPR003171">
    <property type="entry name" value="Mehydrof_redctse-like"/>
</dbReference>
<evidence type="ECO:0000256" key="3">
    <source>
        <dbReference type="ARBA" id="ARBA00022603"/>
    </source>
</evidence>
<dbReference type="SUPFAM" id="SSF51730">
    <property type="entry name" value="FAD-linked oxidoreductase"/>
    <property type="match status" value="1"/>
</dbReference>
<evidence type="ECO:0000256" key="2">
    <source>
        <dbReference type="ARBA" id="ARBA00004777"/>
    </source>
</evidence>
<keyword evidence="7" id="KW-0560">Oxidoreductase</keyword>
<keyword evidence="4" id="KW-0285">Flavoprotein</keyword>
<dbReference type="GO" id="GO:0004489">
    <property type="term" value="F:methylenetetrahydrofolate reductase [NAD(P)H] activity"/>
    <property type="evidence" value="ECO:0007669"/>
    <property type="project" value="InterPro"/>
</dbReference>
<evidence type="ECO:0000256" key="5">
    <source>
        <dbReference type="ARBA" id="ARBA00022679"/>
    </source>
</evidence>
<dbReference type="GO" id="GO:0008168">
    <property type="term" value="F:methyltransferase activity"/>
    <property type="evidence" value="ECO:0007669"/>
    <property type="project" value="UniProtKB-UniRule"/>
</dbReference>
<dbReference type="GO" id="GO:0046872">
    <property type="term" value="F:metal ion binding"/>
    <property type="evidence" value="ECO:0007669"/>
    <property type="project" value="UniProtKB-KW"/>
</dbReference>
<keyword evidence="3 8" id="KW-0489">Methyltransferase</keyword>
<evidence type="ECO:0000259" key="9">
    <source>
        <dbReference type="PROSITE" id="PS50970"/>
    </source>
</evidence>
<dbReference type="InterPro" id="IPR029041">
    <property type="entry name" value="FAD-linked_oxidoreductase-like"/>
</dbReference>
<dbReference type="Pfam" id="PF02574">
    <property type="entry name" value="S-methyl_trans"/>
    <property type="match status" value="1"/>
</dbReference>
<reference evidence="10" key="1">
    <citation type="submission" date="2020-10" db="EMBL/GenBank/DDBJ databases">
        <title>Taxonomic study of unclassified bacteria belonging to the class Ktedonobacteria.</title>
        <authorList>
            <person name="Yabe S."/>
            <person name="Wang C.M."/>
            <person name="Zheng Y."/>
            <person name="Sakai Y."/>
            <person name="Cavaletti L."/>
            <person name="Monciardini P."/>
            <person name="Donadio S."/>
        </authorList>
    </citation>
    <scope>NUCLEOTIDE SEQUENCE</scope>
    <source>
        <strain evidence="10">ID150040</strain>
    </source>
</reference>
<dbReference type="NCBIfam" id="NF006396">
    <property type="entry name" value="PRK08645.1"/>
    <property type="match status" value="1"/>
</dbReference>
<dbReference type="PANTHER" id="PTHR11103">
    <property type="entry name" value="SLR1189 PROTEIN"/>
    <property type="match status" value="1"/>
</dbReference>
<feature type="binding site" evidence="8">
    <location>
        <position position="279"/>
    </location>
    <ligand>
        <name>Zn(2+)</name>
        <dbReference type="ChEBI" id="CHEBI:29105"/>
    </ligand>
</feature>
<dbReference type="PROSITE" id="PS50970">
    <property type="entry name" value="HCY"/>
    <property type="match status" value="1"/>
</dbReference>
<dbReference type="PANTHER" id="PTHR11103:SF18">
    <property type="entry name" value="SLR1189 PROTEIN"/>
    <property type="match status" value="1"/>
</dbReference>
<gene>
    <name evidence="10" type="primary">metF-2</name>
    <name evidence="10" type="ORF">KSF_040180</name>
</gene>
<evidence type="ECO:0000256" key="7">
    <source>
        <dbReference type="ARBA" id="ARBA00023002"/>
    </source>
</evidence>
<dbReference type="Proteomes" id="UP000597444">
    <property type="component" value="Unassembled WGS sequence"/>
</dbReference>
<evidence type="ECO:0000313" key="10">
    <source>
        <dbReference type="EMBL" id="GHO93970.1"/>
    </source>
</evidence>
<feature type="domain" description="Hcy-binding" evidence="9">
    <location>
        <begin position="4"/>
        <end position="294"/>
    </location>
</feature>
<dbReference type="InterPro" id="IPR036589">
    <property type="entry name" value="HCY_dom_sf"/>
</dbReference>
<name>A0A8J3N392_9CHLR</name>
<comment type="pathway">
    <text evidence="2">One-carbon metabolism; tetrahydrofolate interconversion.</text>
</comment>
<evidence type="ECO:0000313" key="11">
    <source>
        <dbReference type="Proteomes" id="UP000597444"/>
    </source>
</evidence>
<accession>A0A8J3N392</accession>
<feature type="binding site" evidence="8">
    <location>
        <position position="280"/>
    </location>
    <ligand>
        <name>Zn(2+)</name>
        <dbReference type="ChEBI" id="CHEBI:29105"/>
    </ligand>
</feature>
<comment type="cofactor">
    <cofactor evidence="8">
        <name>Zn(2+)</name>
        <dbReference type="ChEBI" id="CHEBI:29105"/>
    </cofactor>
</comment>
<dbReference type="GO" id="GO:0032259">
    <property type="term" value="P:methylation"/>
    <property type="evidence" value="ECO:0007669"/>
    <property type="project" value="UniProtKB-KW"/>
</dbReference>
<keyword evidence="11" id="KW-1185">Reference proteome</keyword>
<protein>
    <submittedName>
        <fullName evidence="10">Bifunctional homocysteine S-methyltransferase/methylenetetrahydrofolate reductase</fullName>
    </submittedName>
</protein>
<proteinExistence type="predicted"/>
<keyword evidence="8" id="KW-0479">Metal-binding</keyword>
<feature type="binding site" evidence="8">
    <location>
        <position position="212"/>
    </location>
    <ligand>
        <name>Zn(2+)</name>
        <dbReference type="ChEBI" id="CHEBI:29105"/>
    </ligand>
</feature>
<evidence type="ECO:0000256" key="8">
    <source>
        <dbReference type="PROSITE-ProRule" id="PRU00333"/>
    </source>
</evidence>
<dbReference type="InterPro" id="IPR003726">
    <property type="entry name" value="HCY_dom"/>
</dbReference>
<sequence length="644" mass="70307">MQTNSPFLERLARGPILCDGGMGTQLYARGISYERCFEQLNLTEPELIKAIHLDYVAAGAEIIETNTFGANRYRLAEHGLETQVQKINRAGARIARDVREMCDAQIFIAGNIGPLGSPLAPLGTIQPEDARAAFGEQAEALLQAGVDLFILETISNLDEMREALMAVRSLTELPVVALMTFDEDSAIASGEDALTVAHTLHKLGANVVGVNCALGPSSTYDVVTGMLSDPNNPFIVAAQPNAGLPRRVGNRFIYVSTPDYFADYARRFLDAGVRMIGGCCGTTPQHIAAMHKVLVEFAPNLATSAPSVPAPRVESVRERPTIPNEGGSHPANAQYPTKLARMLGKNKFVVSTEMRPPRSVKFSRFLENASYLRNIGVDFINIPDNAMARVRMNNTTAARLIQDRIGIETIVHFTPRDRNLMAVQSDLIGTYASNIHNVLAVTGDPPSHGDFPNATGIWDVDSIGLIAILHNLNQGFDGTGRQLAAASNFFIGCAAVPTAPDVDLDIERLHRKIEAGANFIMTQPLYDPAILFDYLERYKQRYGPLPIPVLAGLQPLHSYQQAEKFHNEVPGIVIPESVRTRLRQAGEAGAATGVDIIKELFDTIYPHIQGVYLMPLDRYTLVGELLPYIQERIQTAQGIDSSND</sequence>
<dbReference type="SUPFAM" id="SSF82282">
    <property type="entry name" value="Homocysteine S-methyltransferase"/>
    <property type="match status" value="1"/>
</dbReference>
<evidence type="ECO:0000256" key="1">
    <source>
        <dbReference type="ARBA" id="ARBA00001974"/>
    </source>
</evidence>
<dbReference type="GO" id="GO:0006555">
    <property type="term" value="P:methionine metabolic process"/>
    <property type="evidence" value="ECO:0007669"/>
    <property type="project" value="InterPro"/>
</dbReference>
<comment type="cofactor">
    <cofactor evidence="1">
        <name>FAD</name>
        <dbReference type="ChEBI" id="CHEBI:57692"/>
    </cofactor>
</comment>
<dbReference type="EMBL" id="BNJK01000001">
    <property type="protein sequence ID" value="GHO93970.1"/>
    <property type="molecule type" value="Genomic_DNA"/>
</dbReference>
<evidence type="ECO:0000256" key="4">
    <source>
        <dbReference type="ARBA" id="ARBA00022630"/>
    </source>
</evidence>
<comment type="caution">
    <text evidence="10">The sequence shown here is derived from an EMBL/GenBank/DDBJ whole genome shotgun (WGS) entry which is preliminary data.</text>
</comment>
<keyword evidence="8" id="KW-0862">Zinc</keyword>
<evidence type="ECO:0000256" key="6">
    <source>
        <dbReference type="ARBA" id="ARBA00022827"/>
    </source>
</evidence>
<keyword evidence="5 8" id="KW-0808">Transferase</keyword>
<dbReference type="Gene3D" id="3.20.20.330">
    <property type="entry name" value="Homocysteine-binding-like domain"/>
    <property type="match status" value="1"/>
</dbReference>
<organism evidence="10 11">
    <name type="scientific">Reticulibacter mediterranei</name>
    <dbReference type="NCBI Taxonomy" id="2778369"/>
    <lineage>
        <taxon>Bacteria</taxon>
        <taxon>Bacillati</taxon>
        <taxon>Chloroflexota</taxon>
        <taxon>Ktedonobacteria</taxon>
        <taxon>Ktedonobacterales</taxon>
        <taxon>Reticulibacteraceae</taxon>
        <taxon>Reticulibacter</taxon>
    </lineage>
</organism>